<proteinExistence type="predicted"/>
<evidence type="ECO:0000313" key="1">
    <source>
        <dbReference type="EMBL" id="CAG8257698.1"/>
    </source>
</evidence>
<keyword evidence="2" id="KW-1185">Reference proteome</keyword>
<accession>A0A9W4ID34</accession>
<dbReference type="InterPro" id="IPR021833">
    <property type="entry name" value="DUF3425"/>
</dbReference>
<dbReference type="PANTHER" id="PTHR38116">
    <property type="entry name" value="CHROMOSOME 7, WHOLE GENOME SHOTGUN SEQUENCE"/>
    <property type="match status" value="1"/>
</dbReference>
<dbReference type="EMBL" id="CAJVOS010000082">
    <property type="protein sequence ID" value="CAG8257698.1"/>
    <property type="molecule type" value="Genomic_DNA"/>
</dbReference>
<sequence>MENERELQAQQTSQEPEITLRHCAAPDFTILALFIQEQQQRDERKAGKRLRRPEIYQLLRLFESAAHKSYIGNPDADHRLTLVKLNVFSAFVSNITILGYTREWMTDDSLSRFSVSGPHPGLSQGDLPASLQPTSLQQTRPHHPWLDFFPFPKVRDILIAHEDDMDDVQLCRDLMGFYTMPSEEDNCILVWGDPWNPMNWEVTETFLRKWGWIVKGCPEIIWSTNHWRRIRGQRRIRWKNTVEMHS</sequence>
<evidence type="ECO:0000313" key="2">
    <source>
        <dbReference type="Proteomes" id="UP001153618"/>
    </source>
</evidence>
<dbReference type="Pfam" id="PF11905">
    <property type="entry name" value="DUF3425"/>
    <property type="match status" value="1"/>
</dbReference>
<dbReference type="PANTHER" id="PTHR38116:SF1">
    <property type="entry name" value="BZIP DOMAIN-CONTAINING PROTEIN"/>
    <property type="match status" value="1"/>
</dbReference>
<dbReference type="OrthoDB" id="2245989at2759"/>
<gene>
    <name evidence="1" type="ORF">POLS_LOCUS8925</name>
</gene>
<dbReference type="Proteomes" id="UP001153618">
    <property type="component" value="Unassembled WGS sequence"/>
</dbReference>
<protein>
    <submittedName>
        <fullName evidence="1">Uncharacterized protein</fullName>
    </submittedName>
</protein>
<name>A0A9W4ID34_PENOL</name>
<organism evidence="1 2">
    <name type="scientific">Penicillium olsonii</name>
    <dbReference type="NCBI Taxonomy" id="99116"/>
    <lineage>
        <taxon>Eukaryota</taxon>
        <taxon>Fungi</taxon>
        <taxon>Dikarya</taxon>
        <taxon>Ascomycota</taxon>
        <taxon>Pezizomycotina</taxon>
        <taxon>Eurotiomycetes</taxon>
        <taxon>Eurotiomycetidae</taxon>
        <taxon>Eurotiales</taxon>
        <taxon>Aspergillaceae</taxon>
        <taxon>Penicillium</taxon>
    </lineage>
</organism>
<comment type="caution">
    <text evidence="1">The sequence shown here is derived from an EMBL/GenBank/DDBJ whole genome shotgun (WGS) entry which is preliminary data.</text>
</comment>
<reference evidence="1" key="1">
    <citation type="submission" date="2021-07" db="EMBL/GenBank/DDBJ databases">
        <authorList>
            <person name="Branca A.L. A."/>
        </authorList>
    </citation>
    <scope>NUCLEOTIDE SEQUENCE</scope>
</reference>
<dbReference type="AlphaFoldDB" id="A0A9W4ID34"/>